<evidence type="ECO:0000313" key="4">
    <source>
        <dbReference type="Proteomes" id="UP000590524"/>
    </source>
</evidence>
<dbReference type="InterPro" id="IPR034154">
    <property type="entry name" value="TOPRIM_DnaG/twinkle"/>
</dbReference>
<organism evidence="3 4">
    <name type="scientific">Sphingobium scionense</name>
    <dbReference type="NCBI Taxonomy" id="1404341"/>
    <lineage>
        <taxon>Bacteria</taxon>
        <taxon>Pseudomonadati</taxon>
        <taxon>Pseudomonadota</taxon>
        <taxon>Alphaproteobacteria</taxon>
        <taxon>Sphingomonadales</taxon>
        <taxon>Sphingomonadaceae</taxon>
        <taxon>Sphingobium</taxon>
    </lineage>
</organism>
<evidence type="ECO:0008006" key="5">
    <source>
        <dbReference type="Google" id="ProtNLM"/>
    </source>
</evidence>
<evidence type="ECO:0000259" key="1">
    <source>
        <dbReference type="Pfam" id="PF13362"/>
    </source>
</evidence>
<dbReference type="Proteomes" id="UP000590524">
    <property type="component" value="Unassembled WGS sequence"/>
</dbReference>
<dbReference type="Pfam" id="PF23639">
    <property type="entry name" value="DUF7146"/>
    <property type="match status" value="1"/>
</dbReference>
<feature type="domain" description="Toprim" evidence="1">
    <location>
        <begin position="250"/>
        <end position="340"/>
    </location>
</feature>
<accession>A0A7W6LQG2</accession>
<sequence length="360" mass="39062">MGIAWARRTLFLSQEDQMPDASDLARQLARNAESVCRYYLPQGRRQGRYWLIGDVEGTPGRSLFVRLTGPDAGKGAAGKWTDAATGEHGDLLDLIAANQRFASLADTLEEARRFLALPPPELKAFEPLPPVPTGSPEAARRLWAISQPIHDTLAETYLRQRGIIDLRACGSLRFHPNCWYRADEDDPPGTPSAFPALIAAIRCDDGSLTGIHRTWLDPNGSGKASVATPRRAMGHLLGNGLRFGRAGSVLVVGEGIETTLSLRQIMPTIPMIAGLSAGHLSALRIAPSLRRLYIARDNDPAGQHAADTLAERAIVAGIEPLMLTATLGDFNDDLQRLGRDEMRAAVRVQLAPEDAEQFIG</sequence>
<keyword evidence="4" id="KW-1185">Reference proteome</keyword>
<dbReference type="InterPro" id="IPR006171">
    <property type="entry name" value="TOPRIM_dom"/>
</dbReference>
<dbReference type="InterPro" id="IPR055570">
    <property type="entry name" value="DUF7146"/>
</dbReference>
<comment type="caution">
    <text evidence="3">The sequence shown here is derived from an EMBL/GenBank/DDBJ whole genome shotgun (WGS) entry which is preliminary data.</text>
</comment>
<proteinExistence type="predicted"/>
<dbReference type="AlphaFoldDB" id="A0A7W6LQG2"/>
<reference evidence="3 4" key="1">
    <citation type="submission" date="2020-08" db="EMBL/GenBank/DDBJ databases">
        <title>Genomic Encyclopedia of Type Strains, Phase IV (KMG-IV): sequencing the most valuable type-strain genomes for metagenomic binning, comparative biology and taxonomic classification.</title>
        <authorList>
            <person name="Goeker M."/>
        </authorList>
    </citation>
    <scope>NUCLEOTIDE SEQUENCE [LARGE SCALE GENOMIC DNA]</scope>
    <source>
        <strain evidence="3 4">DSM 19371</strain>
    </source>
</reference>
<protein>
    <recommendedName>
        <fullName evidence="5">DNA primase</fullName>
    </recommendedName>
</protein>
<dbReference type="EMBL" id="JACIEU010000009">
    <property type="protein sequence ID" value="MBB4148623.1"/>
    <property type="molecule type" value="Genomic_DNA"/>
</dbReference>
<name>A0A7W6LQG2_9SPHN</name>
<dbReference type="Gene3D" id="3.40.1360.10">
    <property type="match status" value="1"/>
</dbReference>
<gene>
    <name evidence="3" type="ORF">GGQ90_002407</name>
</gene>
<dbReference type="Pfam" id="PF13362">
    <property type="entry name" value="Toprim_3"/>
    <property type="match status" value="1"/>
</dbReference>
<evidence type="ECO:0000259" key="2">
    <source>
        <dbReference type="Pfam" id="PF23639"/>
    </source>
</evidence>
<evidence type="ECO:0000313" key="3">
    <source>
        <dbReference type="EMBL" id="MBB4148623.1"/>
    </source>
</evidence>
<dbReference type="CDD" id="cd01029">
    <property type="entry name" value="TOPRIM_primases"/>
    <property type="match status" value="1"/>
</dbReference>
<feature type="domain" description="DUF7146" evidence="2">
    <location>
        <begin position="135"/>
        <end position="243"/>
    </location>
</feature>